<reference evidence="1" key="1">
    <citation type="journal article" date="2015" name="Nature">
        <title>Complex archaea that bridge the gap between prokaryotes and eukaryotes.</title>
        <authorList>
            <person name="Spang A."/>
            <person name="Saw J.H."/>
            <person name="Jorgensen S.L."/>
            <person name="Zaremba-Niedzwiedzka K."/>
            <person name="Martijn J."/>
            <person name="Lind A.E."/>
            <person name="van Eijk R."/>
            <person name="Schleper C."/>
            <person name="Guy L."/>
            <person name="Ettema T.J."/>
        </authorList>
    </citation>
    <scope>NUCLEOTIDE SEQUENCE</scope>
</reference>
<gene>
    <name evidence="1" type="ORF">LCGC14_1416490</name>
</gene>
<dbReference type="InterPro" id="IPR021799">
    <property type="entry name" value="PIN-like_prokaryotic"/>
</dbReference>
<comment type="caution">
    <text evidence="1">The sequence shown here is derived from an EMBL/GenBank/DDBJ whole genome shotgun (WGS) entry which is preliminary data.</text>
</comment>
<organism evidence="1">
    <name type="scientific">marine sediment metagenome</name>
    <dbReference type="NCBI Taxonomy" id="412755"/>
    <lineage>
        <taxon>unclassified sequences</taxon>
        <taxon>metagenomes</taxon>
        <taxon>ecological metagenomes</taxon>
    </lineage>
</organism>
<evidence type="ECO:0008006" key="2">
    <source>
        <dbReference type="Google" id="ProtNLM"/>
    </source>
</evidence>
<dbReference type="AlphaFoldDB" id="A0A0F9JT43"/>
<evidence type="ECO:0000313" key="1">
    <source>
        <dbReference type="EMBL" id="KKM72843.1"/>
    </source>
</evidence>
<dbReference type="Pfam" id="PF11848">
    <property type="entry name" value="DUF3368"/>
    <property type="match status" value="1"/>
</dbReference>
<accession>A0A0F9JT43</accession>
<dbReference type="EMBL" id="LAZR01009398">
    <property type="protein sequence ID" value="KKM72843.1"/>
    <property type="molecule type" value="Genomic_DNA"/>
</dbReference>
<name>A0A0F9JT43_9ZZZZ</name>
<dbReference type="PANTHER" id="PTHR39550:SF1">
    <property type="entry name" value="SLL0658 PROTEIN"/>
    <property type="match status" value="1"/>
</dbReference>
<protein>
    <recommendedName>
        <fullName evidence="2">DUF3368 domain-containing protein</fullName>
    </recommendedName>
</protein>
<sequence length="174" mass="19797">MIGIINSSPLIYLSKIGALPFLPKLFIECYTTLIVKEEVLSDEKEPEFYVLKESFSSWLSIKEPTNQQLVKRLKELNIHTGEASVIALAKELQDKSDEIVMIIDDLAAREIARTLDLKVTGTIGVLIKSLYLKFITEEKCKNFLHILVENTTFRISAALFSKILKEIEKIHDKS</sequence>
<proteinExistence type="predicted"/>
<dbReference type="PANTHER" id="PTHR39550">
    <property type="entry name" value="SLL0658 PROTEIN"/>
    <property type="match status" value="1"/>
</dbReference>